<dbReference type="Proteomes" id="UP000254794">
    <property type="component" value="Unassembled WGS sequence"/>
</dbReference>
<feature type="region of interest" description="Disordered" evidence="1">
    <location>
        <begin position="127"/>
        <end position="150"/>
    </location>
</feature>
<evidence type="ECO:0000256" key="2">
    <source>
        <dbReference type="SAM" id="Phobius"/>
    </source>
</evidence>
<evidence type="ECO:0000313" key="4">
    <source>
        <dbReference type="Proteomes" id="UP000254794"/>
    </source>
</evidence>
<name>A0A378JLX7_9GAMM</name>
<reference evidence="3 4" key="1">
    <citation type="submission" date="2018-06" db="EMBL/GenBank/DDBJ databases">
        <authorList>
            <consortium name="Pathogen Informatics"/>
            <person name="Doyle S."/>
        </authorList>
    </citation>
    <scope>NUCLEOTIDE SEQUENCE [LARGE SCALE GENOMIC DNA]</scope>
    <source>
        <strain evidence="3 4">NCTC13316</strain>
    </source>
</reference>
<sequence length="150" mass="17105">MKNLVLIPGLLGNEILWQPMLQSLKNDYNVQIVNVSTCENIEEFAYKQSLNIHEGFILIGFSLGAGIALTMYNYMTKYCNRLILISSAPGYLKQSTKELFSSYIQQIKQGKFESFIQKDYEEDVSFENKKNNNLKPIPEDDAKGRSSSCN</sequence>
<proteinExistence type="predicted"/>
<protein>
    <submittedName>
        <fullName evidence="3">Lipolytic protein</fullName>
    </submittedName>
</protein>
<keyword evidence="4" id="KW-1185">Reference proteome</keyword>
<dbReference type="EMBL" id="UGOD01000001">
    <property type="protein sequence ID" value="STX52336.1"/>
    <property type="molecule type" value="Genomic_DNA"/>
</dbReference>
<organism evidence="3 4">
    <name type="scientific">Legionella busanensis</name>
    <dbReference type="NCBI Taxonomy" id="190655"/>
    <lineage>
        <taxon>Bacteria</taxon>
        <taxon>Pseudomonadati</taxon>
        <taxon>Pseudomonadota</taxon>
        <taxon>Gammaproteobacteria</taxon>
        <taxon>Legionellales</taxon>
        <taxon>Legionellaceae</taxon>
        <taxon>Legionella</taxon>
    </lineage>
</organism>
<keyword evidence="2" id="KW-0812">Transmembrane</keyword>
<evidence type="ECO:0000313" key="3">
    <source>
        <dbReference type="EMBL" id="STX52336.1"/>
    </source>
</evidence>
<dbReference type="RefSeq" id="WP_115331901.1">
    <property type="nucleotide sequence ID" value="NZ_CAAAHP010000005.1"/>
</dbReference>
<accession>A0A378JLX7</accession>
<dbReference type="SUPFAM" id="SSF53474">
    <property type="entry name" value="alpha/beta-Hydrolases"/>
    <property type="match status" value="1"/>
</dbReference>
<gene>
    <name evidence="3" type="ORF">NCTC13316_02449</name>
</gene>
<dbReference type="AlphaFoldDB" id="A0A378JLX7"/>
<evidence type="ECO:0000256" key="1">
    <source>
        <dbReference type="SAM" id="MobiDB-lite"/>
    </source>
</evidence>
<dbReference type="InterPro" id="IPR029058">
    <property type="entry name" value="AB_hydrolase_fold"/>
</dbReference>
<keyword evidence="2" id="KW-1133">Transmembrane helix</keyword>
<feature type="transmembrane region" description="Helical" evidence="2">
    <location>
        <begin position="56"/>
        <end position="75"/>
    </location>
</feature>
<dbReference type="OrthoDB" id="2086224at2"/>
<keyword evidence="2" id="KW-0472">Membrane</keyword>
<dbReference type="Gene3D" id="3.40.50.1820">
    <property type="entry name" value="alpha/beta hydrolase"/>
    <property type="match status" value="1"/>
</dbReference>